<name>A0A9D1HQZ0_9FIRM</name>
<accession>A0A9D1HQZ0</accession>
<dbReference type="EMBL" id="DVMJ01000062">
    <property type="protein sequence ID" value="HIU13889.1"/>
    <property type="molecule type" value="Genomic_DNA"/>
</dbReference>
<comment type="caution">
    <text evidence="2">The sequence shown here is derived from an EMBL/GenBank/DDBJ whole genome shotgun (WGS) entry which is preliminary data.</text>
</comment>
<reference evidence="2" key="1">
    <citation type="submission" date="2020-10" db="EMBL/GenBank/DDBJ databases">
        <authorList>
            <person name="Gilroy R."/>
        </authorList>
    </citation>
    <scope>NUCLEOTIDE SEQUENCE</scope>
    <source>
        <strain evidence="2">CHK195-11698</strain>
    </source>
</reference>
<dbReference type="InterPro" id="IPR023198">
    <property type="entry name" value="PGP-like_dom2"/>
</dbReference>
<keyword evidence="1" id="KW-0472">Membrane</keyword>
<dbReference type="SFLD" id="SFLDS00003">
    <property type="entry name" value="Haloacid_Dehalogenase"/>
    <property type="match status" value="1"/>
</dbReference>
<reference evidence="2" key="2">
    <citation type="journal article" date="2021" name="PeerJ">
        <title>Extensive microbial diversity within the chicken gut microbiome revealed by metagenomics and culture.</title>
        <authorList>
            <person name="Gilroy R."/>
            <person name="Ravi A."/>
            <person name="Getino M."/>
            <person name="Pursley I."/>
            <person name="Horton D.L."/>
            <person name="Alikhan N.F."/>
            <person name="Baker D."/>
            <person name="Gharbi K."/>
            <person name="Hall N."/>
            <person name="Watson M."/>
            <person name="Adriaenssens E.M."/>
            <person name="Foster-Nyarko E."/>
            <person name="Jarju S."/>
            <person name="Secka A."/>
            <person name="Antonio M."/>
            <person name="Oren A."/>
            <person name="Chaudhuri R.R."/>
            <person name="La Ragione R."/>
            <person name="Hildebrand F."/>
            <person name="Pallen M.J."/>
        </authorList>
    </citation>
    <scope>NUCLEOTIDE SEQUENCE</scope>
    <source>
        <strain evidence="2">CHK195-11698</strain>
    </source>
</reference>
<organism evidence="2 3">
    <name type="scientific">Candidatus Fimiplasma intestinipullorum</name>
    <dbReference type="NCBI Taxonomy" id="2840825"/>
    <lineage>
        <taxon>Bacteria</taxon>
        <taxon>Bacillati</taxon>
        <taxon>Bacillota</taxon>
        <taxon>Clostridia</taxon>
        <taxon>Eubacteriales</taxon>
        <taxon>Candidatus Fimiplasma</taxon>
    </lineage>
</organism>
<dbReference type="SFLD" id="SFLDG01135">
    <property type="entry name" value="C1.5.6:_HAD__Beta-PGM__Phospha"/>
    <property type="match status" value="1"/>
</dbReference>
<dbReference type="Gene3D" id="1.10.150.240">
    <property type="entry name" value="Putative phosphatase, domain 2"/>
    <property type="match status" value="1"/>
</dbReference>
<keyword evidence="1" id="KW-1133">Transmembrane helix</keyword>
<dbReference type="Gene3D" id="3.40.50.1000">
    <property type="entry name" value="HAD superfamily/HAD-like"/>
    <property type="match status" value="1"/>
</dbReference>
<keyword evidence="1" id="KW-0812">Transmembrane</keyword>
<dbReference type="InterPro" id="IPR006439">
    <property type="entry name" value="HAD-SF_hydro_IA"/>
</dbReference>
<dbReference type="NCBIfam" id="TIGR01549">
    <property type="entry name" value="HAD-SF-IA-v1"/>
    <property type="match status" value="1"/>
</dbReference>
<evidence type="ECO:0000313" key="2">
    <source>
        <dbReference type="EMBL" id="HIU13889.1"/>
    </source>
</evidence>
<dbReference type="SFLD" id="SFLDG01129">
    <property type="entry name" value="C1.5:_HAD__Beta-PGM__Phosphata"/>
    <property type="match status" value="1"/>
</dbReference>
<dbReference type="PANTHER" id="PTHR18901:SF38">
    <property type="entry name" value="PSEUDOURIDINE-5'-PHOSPHATASE"/>
    <property type="match status" value="1"/>
</dbReference>
<evidence type="ECO:0000313" key="3">
    <source>
        <dbReference type="Proteomes" id="UP000824175"/>
    </source>
</evidence>
<dbReference type="PANTHER" id="PTHR18901">
    <property type="entry name" value="2-DEOXYGLUCOSE-6-PHOSPHATE PHOSPHATASE 2"/>
    <property type="match status" value="1"/>
</dbReference>
<dbReference type="Proteomes" id="UP000824175">
    <property type="component" value="Unassembled WGS sequence"/>
</dbReference>
<proteinExistence type="predicted"/>
<sequence>MIKAVIFDMDGLMIDSERVTFEGYQYELAKMGLTIDKAFYITLLGKPVKGIYQRFYDVYGDDFPIEQVIKRVHAYMEERFETEGVPLKQGLIPLLQYLKKNDYRTIVATSSNRDRVDKILASANLTDYFDDSICGDEVTNGKPNPEVFLKSCDKLFVNPDEALVLEDSEAGIEAAFRANIPVICIPDMKYPEEQYAQMTTAILDSLDLVKDYLIEQQTVEEKPSSIKKYAKAAAGITGAVGVLLLAGILARKMLNK</sequence>
<dbReference type="CDD" id="cd07505">
    <property type="entry name" value="HAD_BPGM-like"/>
    <property type="match status" value="1"/>
</dbReference>
<evidence type="ECO:0000256" key="1">
    <source>
        <dbReference type="SAM" id="Phobius"/>
    </source>
</evidence>
<dbReference type="PRINTS" id="PR00413">
    <property type="entry name" value="HADHALOGNASE"/>
</dbReference>
<dbReference type="InterPro" id="IPR036412">
    <property type="entry name" value="HAD-like_sf"/>
</dbReference>
<dbReference type="AlphaFoldDB" id="A0A9D1HQZ0"/>
<dbReference type="Pfam" id="PF13419">
    <property type="entry name" value="HAD_2"/>
    <property type="match status" value="1"/>
</dbReference>
<protein>
    <submittedName>
        <fullName evidence="2">HAD family phosphatase</fullName>
    </submittedName>
</protein>
<dbReference type="InterPro" id="IPR023214">
    <property type="entry name" value="HAD_sf"/>
</dbReference>
<dbReference type="InterPro" id="IPR041492">
    <property type="entry name" value="HAD_2"/>
</dbReference>
<dbReference type="SUPFAM" id="SSF56784">
    <property type="entry name" value="HAD-like"/>
    <property type="match status" value="1"/>
</dbReference>
<feature type="transmembrane region" description="Helical" evidence="1">
    <location>
        <begin position="232"/>
        <end position="250"/>
    </location>
</feature>
<dbReference type="NCBIfam" id="TIGR01509">
    <property type="entry name" value="HAD-SF-IA-v3"/>
    <property type="match status" value="1"/>
</dbReference>
<gene>
    <name evidence="2" type="ORF">IAD15_07470</name>
</gene>